<keyword evidence="3" id="KW-1185">Reference proteome</keyword>
<evidence type="ECO:0000313" key="2">
    <source>
        <dbReference type="EMBL" id="PVH95489.1"/>
    </source>
</evidence>
<feature type="region of interest" description="Disordered" evidence="1">
    <location>
        <begin position="78"/>
        <end position="106"/>
    </location>
</feature>
<evidence type="ECO:0000313" key="3">
    <source>
        <dbReference type="Proteomes" id="UP000244855"/>
    </source>
</evidence>
<evidence type="ECO:0000256" key="1">
    <source>
        <dbReference type="SAM" id="MobiDB-lite"/>
    </source>
</evidence>
<name>A0A2V1DE78_9PLEO</name>
<feature type="compositionally biased region" description="Polar residues" evidence="1">
    <location>
        <begin position="79"/>
        <end position="89"/>
    </location>
</feature>
<proteinExistence type="predicted"/>
<dbReference type="EMBL" id="KZ805495">
    <property type="protein sequence ID" value="PVH95489.1"/>
    <property type="molecule type" value="Genomic_DNA"/>
</dbReference>
<dbReference type="Proteomes" id="UP000244855">
    <property type="component" value="Unassembled WGS sequence"/>
</dbReference>
<sequence>MLRVSQGLNQLSHLRKTILQTRSPNSNTKQRIETLMSTCHSNLKSVYLKKTLTNLTPPSNIPHTKKLLLLHDQTRLHNKNPQQESTSKPLPQYPSRLPTPPTQQLNHNITNPAGREGRWLLPMVSSQRANVLCSAVLSGGCLDRDWYLGLQGNGLTWSSGVEV</sequence>
<gene>
    <name evidence="2" type="ORF">DM02DRAFT_148702</name>
</gene>
<reference evidence="2 3" key="1">
    <citation type="journal article" date="2018" name="Sci. Rep.">
        <title>Comparative genomics provides insights into the lifestyle and reveals functional heterogeneity of dark septate endophytic fungi.</title>
        <authorList>
            <person name="Knapp D.G."/>
            <person name="Nemeth J.B."/>
            <person name="Barry K."/>
            <person name="Hainaut M."/>
            <person name="Henrissat B."/>
            <person name="Johnson J."/>
            <person name="Kuo A."/>
            <person name="Lim J.H.P."/>
            <person name="Lipzen A."/>
            <person name="Nolan M."/>
            <person name="Ohm R.A."/>
            <person name="Tamas L."/>
            <person name="Grigoriev I.V."/>
            <person name="Spatafora J.W."/>
            <person name="Nagy L.G."/>
            <person name="Kovacs G.M."/>
        </authorList>
    </citation>
    <scope>NUCLEOTIDE SEQUENCE [LARGE SCALE GENOMIC DNA]</scope>
    <source>
        <strain evidence="2 3">DSE2036</strain>
    </source>
</reference>
<organism evidence="2 3">
    <name type="scientific">Periconia macrospinosa</name>
    <dbReference type="NCBI Taxonomy" id="97972"/>
    <lineage>
        <taxon>Eukaryota</taxon>
        <taxon>Fungi</taxon>
        <taxon>Dikarya</taxon>
        <taxon>Ascomycota</taxon>
        <taxon>Pezizomycotina</taxon>
        <taxon>Dothideomycetes</taxon>
        <taxon>Pleosporomycetidae</taxon>
        <taxon>Pleosporales</taxon>
        <taxon>Massarineae</taxon>
        <taxon>Periconiaceae</taxon>
        <taxon>Periconia</taxon>
    </lineage>
</organism>
<protein>
    <submittedName>
        <fullName evidence="2">Uncharacterized protein</fullName>
    </submittedName>
</protein>
<dbReference type="AlphaFoldDB" id="A0A2V1DE78"/>
<accession>A0A2V1DE78</accession>